<feature type="domain" description="CMP/dCMP-type deaminase" evidence="19">
    <location>
        <begin position="1"/>
        <end position="117"/>
    </location>
</feature>
<organism evidence="20 21">
    <name type="scientific">Myxacorys almedinensis A</name>
    <dbReference type="NCBI Taxonomy" id="2690445"/>
    <lineage>
        <taxon>Bacteria</taxon>
        <taxon>Bacillati</taxon>
        <taxon>Cyanobacteriota</taxon>
        <taxon>Cyanophyceae</taxon>
        <taxon>Leptolyngbyales</taxon>
        <taxon>Leptolyngbyaceae</taxon>
        <taxon>Myxacorys</taxon>
        <taxon>Myxacorys almedinensis</taxon>
    </lineage>
</organism>
<dbReference type="InterPro" id="IPR011549">
    <property type="entry name" value="RibD_C"/>
</dbReference>
<comment type="caution">
    <text evidence="20">The sequence shown here is derived from an EMBL/GenBank/DDBJ whole genome shotgun (WGS) entry which is preliminary data.</text>
</comment>
<dbReference type="Pfam" id="PF00383">
    <property type="entry name" value="dCMP_cyt_deam_1"/>
    <property type="match status" value="1"/>
</dbReference>
<evidence type="ECO:0000256" key="13">
    <source>
        <dbReference type="ARBA" id="ARBA00049861"/>
    </source>
</evidence>
<comment type="pathway">
    <text evidence="3 15">Cofactor biosynthesis; riboflavin biosynthesis; 5-amino-6-(D-ribitylamino)uracil from GTP: step 3/4.</text>
</comment>
<dbReference type="InterPro" id="IPR002125">
    <property type="entry name" value="CMP_dCMP_dom"/>
</dbReference>
<evidence type="ECO:0000256" key="2">
    <source>
        <dbReference type="ARBA" id="ARBA00004882"/>
    </source>
</evidence>
<dbReference type="PROSITE" id="PS51747">
    <property type="entry name" value="CYT_DCMP_DEAMINASES_2"/>
    <property type="match status" value="1"/>
</dbReference>
<keyword evidence="8 15" id="KW-0378">Hydrolase</keyword>
<dbReference type="InterPro" id="IPR016193">
    <property type="entry name" value="Cytidine_deaminase-like"/>
</dbReference>
<dbReference type="PANTHER" id="PTHR38011:SF7">
    <property type="entry name" value="2,5-DIAMINO-6-RIBOSYLAMINO-4(3H)-PYRIMIDINONE 5'-PHOSPHATE REDUCTASE"/>
    <property type="match status" value="1"/>
</dbReference>
<comment type="function">
    <text evidence="1 15">Converts 2,5-diamino-6-(ribosylamino)-4(3h)-pyrimidinone 5'-phosphate into 5-amino-6-(ribosylamino)-2,4(1h,3h)-pyrimidinedione 5'-phosphate.</text>
</comment>
<comment type="catalytic activity">
    <reaction evidence="14 15">
        <text>2,5-diamino-6-hydroxy-4-(5-phosphoribosylamino)-pyrimidine + H2O + H(+) = 5-amino-6-(5-phospho-D-ribosylamino)uracil + NH4(+)</text>
        <dbReference type="Rhea" id="RHEA:21868"/>
        <dbReference type="ChEBI" id="CHEBI:15377"/>
        <dbReference type="ChEBI" id="CHEBI:15378"/>
        <dbReference type="ChEBI" id="CHEBI:28938"/>
        <dbReference type="ChEBI" id="CHEBI:58453"/>
        <dbReference type="ChEBI" id="CHEBI:58614"/>
        <dbReference type="EC" id="3.5.4.26"/>
    </reaction>
</comment>
<keyword evidence="9 15" id="KW-0862">Zinc</keyword>
<feature type="binding site" evidence="17">
    <location>
        <position position="198"/>
    </location>
    <ligand>
        <name>substrate</name>
    </ligand>
</feature>
<dbReference type="Gene3D" id="3.40.140.10">
    <property type="entry name" value="Cytidine Deaminase, domain 2"/>
    <property type="match status" value="1"/>
</dbReference>
<feature type="binding site" evidence="17">
    <location>
        <position position="164"/>
    </location>
    <ligand>
        <name>NADP(+)</name>
        <dbReference type="ChEBI" id="CHEBI:58349"/>
    </ligand>
</feature>
<evidence type="ECO:0000256" key="12">
    <source>
        <dbReference type="ARBA" id="ARBA00023268"/>
    </source>
</evidence>
<dbReference type="PANTHER" id="PTHR38011">
    <property type="entry name" value="DIHYDROFOLATE REDUCTASE FAMILY PROTEIN (AFU_ORTHOLOGUE AFUA_8G06820)"/>
    <property type="match status" value="1"/>
</dbReference>
<dbReference type="GO" id="GO:0050661">
    <property type="term" value="F:NADP binding"/>
    <property type="evidence" value="ECO:0007669"/>
    <property type="project" value="InterPro"/>
</dbReference>
<accession>A0A8J7Z403</accession>
<dbReference type="UniPathway" id="UPA00275">
    <property type="reaction ID" value="UER00401"/>
</dbReference>
<evidence type="ECO:0000256" key="3">
    <source>
        <dbReference type="ARBA" id="ARBA00004910"/>
    </source>
</evidence>
<comment type="similarity">
    <text evidence="4 15">In the N-terminal section; belongs to the cytidine and deoxycytidylate deaminase family.</text>
</comment>
<feature type="binding site" evidence="17">
    <location>
        <position position="194"/>
    </location>
    <ligand>
        <name>NADP(+)</name>
        <dbReference type="ChEBI" id="CHEBI:58349"/>
    </ligand>
</feature>
<evidence type="ECO:0000259" key="19">
    <source>
        <dbReference type="PROSITE" id="PS51747"/>
    </source>
</evidence>
<comment type="cofactor">
    <cofactor evidence="15 18">
        <name>Zn(2+)</name>
        <dbReference type="ChEBI" id="CHEBI:29105"/>
    </cofactor>
    <text evidence="15 18">Binds 1 zinc ion.</text>
</comment>
<evidence type="ECO:0000313" key="20">
    <source>
        <dbReference type="EMBL" id="NDJ19574.1"/>
    </source>
</evidence>
<dbReference type="Gene3D" id="3.40.430.10">
    <property type="entry name" value="Dihydrofolate Reductase, subunit A"/>
    <property type="match status" value="1"/>
</dbReference>
<dbReference type="InterPro" id="IPR024072">
    <property type="entry name" value="DHFR-like_dom_sf"/>
</dbReference>
<feature type="binding site" evidence="18">
    <location>
        <position position="44"/>
    </location>
    <ligand>
        <name>Zn(2+)</name>
        <dbReference type="ChEBI" id="CHEBI:29105"/>
        <note>catalytic</note>
    </ligand>
</feature>
<feature type="binding site" evidence="17">
    <location>
        <position position="190"/>
    </location>
    <ligand>
        <name>NADP(+)</name>
        <dbReference type="ChEBI" id="CHEBI:58349"/>
    </ligand>
</feature>
<dbReference type="AlphaFoldDB" id="A0A8J7Z403"/>
<dbReference type="CDD" id="cd01284">
    <property type="entry name" value="Riboflavin_deaminase-reductase"/>
    <property type="match status" value="1"/>
</dbReference>
<dbReference type="Pfam" id="PF01872">
    <property type="entry name" value="RibD_C"/>
    <property type="match status" value="1"/>
</dbReference>
<dbReference type="InterPro" id="IPR002734">
    <property type="entry name" value="RibDG_C"/>
</dbReference>
<comment type="catalytic activity">
    <reaction evidence="13 15">
        <text>5-amino-6-(5-phospho-D-ribitylamino)uracil + NADP(+) = 5-amino-6-(5-phospho-D-ribosylamino)uracil + NADPH + H(+)</text>
        <dbReference type="Rhea" id="RHEA:17845"/>
        <dbReference type="ChEBI" id="CHEBI:15378"/>
        <dbReference type="ChEBI" id="CHEBI:57783"/>
        <dbReference type="ChEBI" id="CHEBI:58349"/>
        <dbReference type="ChEBI" id="CHEBI:58421"/>
        <dbReference type="ChEBI" id="CHEBI:58453"/>
        <dbReference type="EC" id="1.1.1.193"/>
    </reaction>
</comment>
<dbReference type="Proteomes" id="UP000646053">
    <property type="component" value="Unassembled WGS sequence"/>
</dbReference>
<evidence type="ECO:0000256" key="18">
    <source>
        <dbReference type="PIRSR" id="PIRSR006769-3"/>
    </source>
</evidence>
<evidence type="ECO:0000256" key="7">
    <source>
        <dbReference type="ARBA" id="ARBA00022723"/>
    </source>
</evidence>
<dbReference type="SUPFAM" id="SSF53927">
    <property type="entry name" value="Cytidine deaminase-like"/>
    <property type="match status" value="1"/>
</dbReference>
<dbReference type="NCBIfam" id="TIGR00326">
    <property type="entry name" value="eubact_ribD"/>
    <property type="match status" value="1"/>
</dbReference>
<evidence type="ECO:0000256" key="8">
    <source>
        <dbReference type="ARBA" id="ARBA00022801"/>
    </source>
</evidence>
<keyword evidence="6 15" id="KW-0686">Riboflavin biosynthesis</keyword>
<dbReference type="NCBIfam" id="TIGR00227">
    <property type="entry name" value="ribD_Cterm"/>
    <property type="match status" value="1"/>
</dbReference>
<dbReference type="GO" id="GO:0009231">
    <property type="term" value="P:riboflavin biosynthetic process"/>
    <property type="evidence" value="ECO:0007669"/>
    <property type="project" value="UniProtKB-UniPathway"/>
</dbReference>
<dbReference type="InterPro" id="IPR016192">
    <property type="entry name" value="APOBEC/CMP_deaminase_Zn-bd"/>
</dbReference>
<keyword evidence="7 15" id="KW-0479">Metal-binding</keyword>
<evidence type="ECO:0000256" key="17">
    <source>
        <dbReference type="PIRSR" id="PIRSR006769-2"/>
    </source>
</evidence>
<comment type="pathway">
    <text evidence="2 15">Cofactor biosynthesis; riboflavin biosynthesis; 5-amino-6-(D-ribitylamino)uracil from GTP: step 2/4.</text>
</comment>
<reference evidence="20" key="1">
    <citation type="submission" date="2019-12" db="EMBL/GenBank/DDBJ databases">
        <title>High-Quality draft genome sequences of three cyanobacteria isolated from the limestone walls of the Old Cathedral of Coimbra.</title>
        <authorList>
            <person name="Tiago I."/>
            <person name="Soares F."/>
            <person name="Portugal A."/>
        </authorList>
    </citation>
    <scope>NUCLEOTIDE SEQUENCE</scope>
    <source>
        <strain evidence="20">A</strain>
    </source>
</reference>
<dbReference type="PROSITE" id="PS00903">
    <property type="entry name" value="CYT_DCMP_DEAMINASES_1"/>
    <property type="match status" value="1"/>
</dbReference>
<dbReference type="FunFam" id="3.40.140.10:FF:000025">
    <property type="entry name" value="Riboflavin biosynthesis protein RibD"/>
    <property type="match status" value="1"/>
</dbReference>
<evidence type="ECO:0000256" key="14">
    <source>
        <dbReference type="ARBA" id="ARBA00049886"/>
    </source>
</evidence>
<sequence>MQRCLELARTAFGRTAPNPMVGCAIVQKGEIVGEGFHPKAGEPHAEIFALRQADTRALGATLYVNLEPCSHYGRTPPCADAVIAAGIGRVVIGMVDPNPQVAGQGIAKLRDAGIEVTVGIEAADCQTLNEAFVHRIVHHRPFGILKYAMTLDGKIAATTGHSSWVTGTAARQEVHQLRSRCDAIVVGGNTVRKDNPFLTTHGVAQHTPLRVVMSRTLDLPPTAHLWNLDIAPTVVFTGSDGNLAMQHRLLDQGVDVIQLAALTPAEVMAQLYDRGLNTVLWECGGTLAARAIADQCVQKVWAFIAPKIIGGNDAASPVGELGLTEMTQALSLTRVAIEAIGTDFLIQGYLANKQ</sequence>
<feature type="binding site" evidence="18">
    <location>
        <position position="78"/>
    </location>
    <ligand>
        <name>Zn(2+)</name>
        <dbReference type="ChEBI" id="CHEBI:29105"/>
        <note>catalytic</note>
    </ligand>
</feature>
<evidence type="ECO:0000256" key="5">
    <source>
        <dbReference type="ARBA" id="ARBA00007417"/>
    </source>
</evidence>
<dbReference type="InterPro" id="IPR004794">
    <property type="entry name" value="Eubact_RibD"/>
</dbReference>
<comment type="similarity">
    <text evidence="5 15">In the C-terminal section; belongs to the HTP reductase family.</text>
</comment>
<evidence type="ECO:0000256" key="1">
    <source>
        <dbReference type="ARBA" id="ARBA00002151"/>
    </source>
</evidence>
<evidence type="ECO:0000256" key="15">
    <source>
        <dbReference type="PIRNR" id="PIRNR006769"/>
    </source>
</evidence>
<dbReference type="GO" id="GO:0008703">
    <property type="term" value="F:5-amino-6-(5-phosphoribosylamino)uracil reductase activity"/>
    <property type="evidence" value="ECO:0007669"/>
    <property type="project" value="UniProtKB-EC"/>
</dbReference>
<feature type="binding site" evidence="18">
    <location>
        <position position="69"/>
    </location>
    <ligand>
        <name>Zn(2+)</name>
        <dbReference type="ChEBI" id="CHEBI:29105"/>
        <note>catalytic</note>
    </ligand>
</feature>
<dbReference type="EMBL" id="WVIE01000033">
    <property type="protein sequence ID" value="NDJ19574.1"/>
    <property type="molecule type" value="Genomic_DNA"/>
</dbReference>
<dbReference type="EC" id="1.1.1.193" evidence="15"/>
<feature type="binding site" evidence="17">
    <location>
        <position position="162"/>
    </location>
    <ligand>
        <name>substrate</name>
    </ligand>
</feature>
<evidence type="ECO:0000256" key="4">
    <source>
        <dbReference type="ARBA" id="ARBA00005259"/>
    </source>
</evidence>
<feature type="binding site" evidence="17">
    <location>
        <position position="282"/>
    </location>
    <ligand>
        <name>substrate</name>
    </ligand>
</feature>
<dbReference type="GO" id="GO:0008835">
    <property type="term" value="F:diaminohydroxyphosphoribosylaminopyrimidine deaminase activity"/>
    <property type="evidence" value="ECO:0007669"/>
    <property type="project" value="UniProtKB-EC"/>
</dbReference>
<keyword evidence="10 15" id="KW-0521">NADP</keyword>
<protein>
    <recommendedName>
        <fullName evidence="15">Riboflavin biosynthesis protein RibD</fullName>
    </recommendedName>
    <domain>
        <recommendedName>
            <fullName evidence="15">Diaminohydroxyphosphoribosylaminopyrimidine deaminase</fullName>
            <shortName evidence="15">DRAP deaminase</shortName>
            <ecNumber evidence="15">3.5.4.26</ecNumber>
        </recommendedName>
        <alternativeName>
            <fullName evidence="15">Riboflavin-specific deaminase</fullName>
        </alternativeName>
    </domain>
    <domain>
        <recommendedName>
            <fullName evidence="15">5-amino-6-(5-phosphoribosylamino)uracil reductase</fullName>
            <ecNumber evidence="15">1.1.1.193</ecNumber>
        </recommendedName>
        <alternativeName>
            <fullName evidence="15">HTP reductase</fullName>
        </alternativeName>
    </domain>
</protein>
<evidence type="ECO:0000313" key="21">
    <source>
        <dbReference type="Proteomes" id="UP000646053"/>
    </source>
</evidence>
<feature type="binding site" evidence="17">
    <location>
        <position position="148"/>
    </location>
    <ligand>
        <name>NADP(+)</name>
        <dbReference type="ChEBI" id="CHEBI:58349"/>
    </ligand>
</feature>
<keyword evidence="12" id="KW-0511">Multifunctional enzyme</keyword>
<evidence type="ECO:0000256" key="9">
    <source>
        <dbReference type="ARBA" id="ARBA00022833"/>
    </source>
</evidence>
<keyword evidence="11 15" id="KW-0560">Oxidoreductase</keyword>
<evidence type="ECO:0000256" key="16">
    <source>
        <dbReference type="PIRSR" id="PIRSR006769-1"/>
    </source>
</evidence>
<keyword evidence="21" id="KW-1185">Reference proteome</keyword>
<evidence type="ECO:0000256" key="10">
    <source>
        <dbReference type="ARBA" id="ARBA00022857"/>
    </source>
</evidence>
<name>A0A8J7Z403_9CYAN</name>
<dbReference type="InterPro" id="IPR050765">
    <property type="entry name" value="Riboflavin_Biosynth_HTPR"/>
</dbReference>
<feature type="active site" description="Proton donor" evidence="16">
    <location>
        <position position="46"/>
    </location>
</feature>
<feature type="binding site" evidence="17">
    <location>
        <position position="178"/>
    </location>
    <ligand>
        <name>substrate</name>
    </ligand>
</feature>
<dbReference type="SUPFAM" id="SSF53597">
    <property type="entry name" value="Dihydrofolate reductase-like"/>
    <property type="match status" value="1"/>
</dbReference>
<dbReference type="EC" id="3.5.4.26" evidence="15"/>
<evidence type="ECO:0000256" key="6">
    <source>
        <dbReference type="ARBA" id="ARBA00022619"/>
    </source>
</evidence>
<proteinExistence type="inferred from homology"/>
<evidence type="ECO:0000256" key="11">
    <source>
        <dbReference type="ARBA" id="ARBA00023002"/>
    </source>
</evidence>
<dbReference type="PIRSF" id="PIRSF006769">
    <property type="entry name" value="RibD"/>
    <property type="match status" value="1"/>
</dbReference>
<gene>
    <name evidence="20" type="primary">ribD</name>
    <name evidence="20" type="ORF">GS601_20175</name>
</gene>
<dbReference type="GO" id="GO:0008270">
    <property type="term" value="F:zinc ion binding"/>
    <property type="evidence" value="ECO:0007669"/>
    <property type="project" value="InterPro"/>
</dbReference>